<dbReference type="Proteomes" id="UP000002220">
    <property type="component" value="Chromosome"/>
</dbReference>
<dbReference type="KEGG" id="plm:Plim_0996"/>
<keyword evidence="2" id="KW-1185">Reference proteome</keyword>
<dbReference type="EMBL" id="CP001744">
    <property type="protein sequence ID" value="ADG66839.1"/>
    <property type="molecule type" value="Genomic_DNA"/>
</dbReference>
<proteinExistence type="predicted"/>
<evidence type="ECO:0000313" key="2">
    <source>
        <dbReference type="Proteomes" id="UP000002220"/>
    </source>
</evidence>
<accession>D5ST71</accession>
<gene>
    <name evidence="1" type="ordered locus">Plim_0996</name>
</gene>
<dbReference type="RefSeq" id="WP_013109270.1">
    <property type="nucleotide sequence ID" value="NC_014148.1"/>
</dbReference>
<evidence type="ECO:0000313" key="1">
    <source>
        <dbReference type="EMBL" id="ADG66839.1"/>
    </source>
</evidence>
<reference evidence="1 2" key="1">
    <citation type="journal article" date="2010" name="Stand. Genomic Sci.">
        <title>Complete genome sequence of Planctomyces limnophilus type strain (Mu 290).</title>
        <authorList>
            <person name="Labutti K."/>
            <person name="Sikorski J."/>
            <person name="Schneider S."/>
            <person name="Nolan M."/>
            <person name="Lucas S."/>
            <person name="Glavina Del Rio T."/>
            <person name="Tice H."/>
            <person name="Cheng J.F."/>
            <person name="Goodwin L."/>
            <person name="Pitluck S."/>
            <person name="Liolios K."/>
            <person name="Ivanova N."/>
            <person name="Mavromatis K."/>
            <person name="Mikhailova N."/>
            <person name="Pati A."/>
            <person name="Chen A."/>
            <person name="Palaniappan K."/>
            <person name="Land M."/>
            <person name="Hauser L."/>
            <person name="Chang Y.J."/>
            <person name="Jeffries C.D."/>
            <person name="Tindall B.J."/>
            <person name="Rohde M."/>
            <person name="Goker M."/>
            <person name="Woyke T."/>
            <person name="Bristow J."/>
            <person name="Eisen J.A."/>
            <person name="Markowitz V."/>
            <person name="Hugenholtz P."/>
            <person name="Kyrpides N.C."/>
            <person name="Klenk H.P."/>
            <person name="Lapidus A."/>
        </authorList>
    </citation>
    <scope>NUCLEOTIDE SEQUENCE [LARGE SCALE GENOMIC DNA]</scope>
    <source>
        <strain evidence="2">ATCC 43296 / DSM 3776 / IFAM 1008 / 290</strain>
    </source>
</reference>
<protein>
    <submittedName>
        <fullName evidence="1">Uncharacterized protein</fullName>
    </submittedName>
</protein>
<dbReference type="HOGENOM" id="CLU_2570854_0_0_0"/>
<dbReference type="AlphaFoldDB" id="D5ST71"/>
<organism evidence="1 2">
    <name type="scientific">Planctopirus limnophila (strain ATCC 43296 / DSM 3776 / IFAM 1008 / Mu 290)</name>
    <name type="common">Planctomyces limnophilus</name>
    <dbReference type="NCBI Taxonomy" id="521674"/>
    <lineage>
        <taxon>Bacteria</taxon>
        <taxon>Pseudomonadati</taxon>
        <taxon>Planctomycetota</taxon>
        <taxon>Planctomycetia</taxon>
        <taxon>Planctomycetales</taxon>
        <taxon>Planctomycetaceae</taxon>
        <taxon>Planctopirus</taxon>
    </lineage>
</organism>
<name>D5ST71_PLAL2</name>
<sequence length="81" mass="9233">MTALRKTISRFFEKIRAASLEKRYLDSVMMFDELRSEFQANPPPESEVIEFLEGVYKSNSLSDANLGLPLISRVCPTRSTC</sequence>